<comment type="subcellular location">
    <subcellularLocation>
        <location evidence="5">Cytoplasm</location>
    </subcellularLocation>
</comment>
<feature type="binding site" evidence="5">
    <location>
        <begin position="124"/>
        <end position="129"/>
    </location>
    <ligand>
        <name>S-adenosyl-L-methionine</name>
        <dbReference type="ChEBI" id="CHEBI:59789"/>
    </ligand>
</feature>
<evidence type="ECO:0000256" key="5">
    <source>
        <dbReference type="HAMAP-Rule" id="MF_00658"/>
    </source>
</evidence>
<accession>A0A1I4SAX3</accession>
<keyword evidence="7" id="KW-1185">Reference proteome</keyword>
<comment type="function">
    <text evidence="5">Specifically methylates the pseudouridine at position 1915 (m3Psi1915) in 23S rRNA.</text>
</comment>
<keyword evidence="5" id="KW-0963">Cytoplasm</keyword>
<dbReference type="HAMAP" id="MF_00658">
    <property type="entry name" value="23SrRNA_methyltr_H"/>
    <property type="match status" value="1"/>
</dbReference>
<evidence type="ECO:0000256" key="1">
    <source>
        <dbReference type="ARBA" id="ARBA00022603"/>
    </source>
</evidence>
<gene>
    <name evidence="5" type="primary">rlmH</name>
    <name evidence="6" type="ORF">SAMN05660836_00863</name>
</gene>
<dbReference type="Gene3D" id="3.40.1280.10">
    <property type="match status" value="1"/>
</dbReference>
<dbReference type="AlphaFoldDB" id="A0A1I4SAX3"/>
<dbReference type="InterPro" id="IPR029026">
    <property type="entry name" value="tRNA_m1G_MTases_N"/>
</dbReference>
<dbReference type="PIRSF" id="PIRSF004505">
    <property type="entry name" value="MT_bac"/>
    <property type="match status" value="1"/>
</dbReference>
<dbReference type="Pfam" id="PF02590">
    <property type="entry name" value="SPOUT_MTase"/>
    <property type="match status" value="1"/>
</dbReference>
<organism evidence="6 7">
    <name type="scientific">Thermodesulforhabdus norvegica</name>
    <dbReference type="NCBI Taxonomy" id="39841"/>
    <lineage>
        <taxon>Bacteria</taxon>
        <taxon>Pseudomonadati</taxon>
        <taxon>Thermodesulfobacteriota</taxon>
        <taxon>Syntrophobacteria</taxon>
        <taxon>Syntrophobacterales</taxon>
        <taxon>Thermodesulforhabdaceae</taxon>
        <taxon>Thermodesulforhabdus</taxon>
    </lineage>
</organism>
<comment type="catalytic activity">
    <reaction evidence="5">
        <text>pseudouridine(1915) in 23S rRNA + S-adenosyl-L-methionine = N(3)-methylpseudouridine(1915) in 23S rRNA + S-adenosyl-L-homocysteine + H(+)</text>
        <dbReference type="Rhea" id="RHEA:42752"/>
        <dbReference type="Rhea" id="RHEA-COMP:10221"/>
        <dbReference type="Rhea" id="RHEA-COMP:10222"/>
        <dbReference type="ChEBI" id="CHEBI:15378"/>
        <dbReference type="ChEBI" id="CHEBI:57856"/>
        <dbReference type="ChEBI" id="CHEBI:59789"/>
        <dbReference type="ChEBI" id="CHEBI:65314"/>
        <dbReference type="ChEBI" id="CHEBI:74486"/>
        <dbReference type="EC" id="2.1.1.177"/>
    </reaction>
</comment>
<dbReference type="InterPro" id="IPR003742">
    <property type="entry name" value="RlmH-like"/>
</dbReference>
<dbReference type="STRING" id="39841.SAMN05660836_00863"/>
<evidence type="ECO:0000256" key="3">
    <source>
        <dbReference type="ARBA" id="ARBA00022691"/>
    </source>
</evidence>
<comment type="subunit">
    <text evidence="5">Homodimer.</text>
</comment>
<sequence length="156" mass="17614">MKLNFIFVGKTGHRDMGRLIKFYADRLARFTRIEIKTVREEKITSSKTPELILQAEGKRILDATDPSDVLVVWDSSGEMMSSVEYAEVLGAWERQGIKRVSMVIGGPLGIGSEVKKAAQKIFSLSPMTFPHDLARVIVLEQTYRAFSIIRGIPYHK</sequence>
<keyword evidence="5" id="KW-0698">rRNA processing</keyword>
<keyword evidence="2 5" id="KW-0808">Transferase</keyword>
<proteinExistence type="inferred from homology"/>
<comment type="similarity">
    <text evidence="4 5">Belongs to the RNA methyltransferase RlmH family.</text>
</comment>
<evidence type="ECO:0000256" key="4">
    <source>
        <dbReference type="ARBA" id="ARBA00038303"/>
    </source>
</evidence>
<dbReference type="PANTHER" id="PTHR33603">
    <property type="entry name" value="METHYLTRANSFERASE"/>
    <property type="match status" value="1"/>
</dbReference>
<protein>
    <recommendedName>
        <fullName evidence="5">Ribosomal RNA large subunit methyltransferase H</fullName>
        <ecNumber evidence="5">2.1.1.177</ecNumber>
    </recommendedName>
    <alternativeName>
        <fullName evidence="5">23S rRNA (pseudouridine1915-N3)-methyltransferase</fullName>
    </alternativeName>
    <alternativeName>
        <fullName evidence="5">23S rRNA m3Psi1915 methyltransferase</fullName>
    </alternativeName>
    <alternativeName>
        <fullName evidence="5">rRNA (pseudouridine-N3-)-methyltransferase RlmH</fullName>
    </alternativeName>
</protein>
<dbReference type="GO" id="GO:0005737">
    <property type="term" value="C:cytoplasm"/>
    <property type="evidence" value="ECO:0007669"/>
    <property type="project" value="UniProtKB-SubCell"/>
</dbReference>
<dbReference type="EMBL" id="FOUU01000002">
    <property type="protein sequence ID" value="SFM61615.1"/>
    <property type="molecule type" value="Genomic_DNA"/>
</dbReference>
<dbReference type="PANTHER" id="PTHR33603:SF1">
    <property type="entry name" value="RIBOSOMAL RNA LARGE SUBUNIT METHYLTRANSFERASE H"/>
    <property type="match status" value="1"/>
</dbReference>
<reference evidence="7" key="1">
    <citation type="submission" date="2016-10" db="EMBL/GenBank/DDBJ databases">
        <authorList>
            <person name="Varghese N."/>
            <person name="Submissions S."/>
        </authorList>
    </citation>
    <scope>NUCLEOTIDE SEQUENCE [LARGE SCALE GENOMIC DNA]</scope>
    <source>
        <strain evidence="7">DSM 9990</strain>
    </source>
</reference>
<dbReference type="CDD" id="cd18081">
    <property type="entry name" value="RlmH-like"/>
    <property type="match status" value="1"/>
</dbReference>
<evidence type="ECO:0000313" key="6">
    <source>
        <dbReference type="EMBL" id="SFM61615.1"/>
    </source>
</evidence>
<evidence type="ECO:0000256" key="2">
    <source>
        <dbReference type="ARBA" id="ARBA00022679"/>
    </source>
</evidence>
<name>A0A1I4SAX3_9BACT</name>
<dbReference type="OrthoDB" id="9806643at2"/>
<feature type="binding site" evidence="5">
    <location>
        <position position="105"/>
    </location>
    <ligand>
        <name>S-adenosyl-L-methionine</name>
        <dbReference type="ChEBI" id="CHEBI:59789"/>
    </ligand>
</feature>
<dbReference type="Proteomes" id="UP000199611">
    <property type="component" value="Unassembled WGS sequence"/>
</dbReference>
<evidence type="ECO:0000313" key="7">
    <source>
        <dbReference type="Proteomes" id="UP000199611"/>
    </source>
</evidence>
<dbReference type="RefSeq" id="WP_093393750.1">
    <property type="nucleotide sequence ID" value="NZ_FOUU01000002.1"/>
</dbReference>
<dbReference type="InterPro" id="IPR029028">
    <property type="entry name" value="Alpha/beta_knot_MTases"/>
</dbReference>
<keyword evidence="1 5" id="KW-0489">Methyltransferase</keyword>
<dbReference type="EC" id="2.1.1.177" evidence="5"/>
<keyword evidence="3 5" id="KW-0949">S-adenosyl-L-methionine</keyword>
<dbReference type="GO" id="GO:0070038">
    <property type="term" value="F:rRNA (pseudouridine-N3-)-methyltransferase activity"/>
    <property type="evidence" value="ECO:0007669"/>
    <property type="project" value="UniProtKB-UniRule"/>
</dbReference>
<comment type="caution">
    <text evidence="5">Lacks conserved residue(s) required for the propagation of feature annotation.</text>
</comment>
<dbReference type="SUPFAM" id="SSF75217">
    <property type="entry name" value="alpha/beta knot"/>
    <property type="match status" value="1"/>
</dbReference>